<evidence type="ECO:0000256" key="1">
    <source>
        <dbReference type="SAM" id="Phobius"/>
    </source>
</evidence>
<dbReference type="AlphaFoldDB" id="A0A8T0XQN4"/>
<keyword evidence="1" id="KW-0812">Transmembrane</keyword>
<keyword evidence="1" id="KW-0472">Membrane</keyword>
<comment type="caution">
    <text evidence="2">The sequence shown here is derived from an EMBL/GenBank/DDBJ whole genome shotgun (WGS) entry which is preliminary data.</text>
</comment>
<keyword evidence="1" id="KW-1133">Transmembrane helix</keyword>
<name>A0A8T0XQN4_PANVG</name>
<dbReference type="Proteomes" id="UP000823388">
    <property type="component" value="Chromosome 1K"/>
</dbReference>
<sequence>MLKLEQLKFLGRAICHLSSVSVKKQFSDFLECNAHGGIIQQHLSAVMPRVDTILHIGVNRNENTQSNVQLFGETGLQYFSGYNVQLTAGTAVVPVGKLGTVEVIVYFSLKKFDSLSLIFLCIWICYFVLRFFNVIQCSGKKNCE</sequence>
<feature type="transmembrane region" description="Helical" evidence="1">
    <location>
        <begin position="115"/>
        <end position="135"/>
    </location>
</feature>
<dbReference type="EMBL" id="CM029037">
    <property type="protein sequence ID" value="KAG2661308.1"/>
    <property type="molecule type" value="Genomic_DNA"/>
</dbReference>
<reference evidence="2" key="1">
    <citation type="submission" date="2020-05" db="EMBL/GenBank/DDBJ databases">
        <title>WGS assembly of Panicum virgatum.</title>
        <authorList>
            <person name="Lovell J.T."/>
            <person name="Jenkins J."/>
            <person name="Shu S."/>
            <person name="Juenger T.E."/>
            <person name="Schmutz J."/>
        </authorList>
    </citation>
    <scope>NUCLEOTIDE SEQUENCE</scope>
    <source>
        <strain evidence="2">AP13</strain>
    </source>
</reference>
<evidence type="ECO:0000313" key="2">
    <source>
        <dbReference type="EMBL" id="KAG2661308.1"/>
    </source>
</evidence>
<gene>
    <name evidence="2" type="ORF">PVAP13_1KG497205</name>
</gene>
<evidence type="ECO:0000313" key="3">
    <source>
        <dbReference type="Proteomes" id="UP000823388"/>
    </source>
</evidence>
<keyword evidence="3" id="KW-1185">Reference proteome</keyword>
<protein>
    <submittedName>
        <fullName evidence="2">Uncharacterized protein</fullName>
    </submittedName>
</protein>
<proteinExistence type="predicted"/>
<organism evidence="2 3">
    <name type="scientific">Panicum virgatum</name>
    <name type="common">Blackwell switchgrass</name>
    <dbReference type="NCBI Taxonomy" id="38727"/>
    <lineage>
        <taxon>Eukaryota</taxon>
        <taxon>Viridiplantae</taxon>
        <taxon>Streptophyta</taxon>
        <taxon>Embryophyta</taxon>
        <taxon>Tracheophyta</taxon>
        <taxon>Spermatophyta</taxon>
        <taxon>Magnoliopsida</taxon>
        <taxon>Liliopsida</taxon>
        <taxon>Poales</taxon>
        <taxon>Poaceae</taxon>
        <taxon>PACMAD clade</taxon>
        <taxon>Panicoideae</taxon>
        <taxon>Panicodae</taxon>
        <taxon>Paniceae</taxon>
        <taxon>Panicinae</taxon>
        <taxon>Panicum</taxon>
        <taxon>Panicum sect. Hiantes</taxon>
    </lineage>
</organism>
<accession>A0A8T0XQN4</accession>